<feature type="transmembrane region" description="Helical" evidence="2">
    <location>
        <begin position="291"/>
        <end position="312"/>
    </location>
</feature>
<feature type="transmembrane region" description="Helical" evidence="2">
    <location>
        <begin position="318"/>
        <end position="336"/>
    </location>
</feature>
<evidence type="ECO:0000313" key="4">
    <source>
        <dbReference type="RefSeq" id="XP_006015032.2"/>
    </source>
</evidence>
<evidence type="ECO:0000256" key="1">
    <source>
        <dbReference type="ARBA" id="ARBA00022553"/>
    </source>
</evidence>
<dbReference type="OrthoDB" id="2020015at2759"/>
<proteinExistence type="predicted"/>
<dbReference type="GO" id="GO:0005739">
    <property type="term" value="C:mitochondrion"/>
    <property type="evidence" value="ECO:0007669"/>
    <property type="project" value="TreeGrafter"/>
</dbReference>
<name>A0A1U8CXY7_ALLSI</name>
<keyword evidence="2" id="KW-1133">Transmembrane helix</keyword>
<keyword evidence="2 4" id="KW-0812">Transmembrane</keyword>
<dbReference type="PANTHER" id="PTHR16095">
    <property type="entry name" value="TRANSMEMBRANE PROTEIN 143 FAMILY MEMBER"/>
    <property type="match status" value="1"/>
</dbReference>
<dbReference type="RefSeq" id="XP_006015032.2">
    <property type="nucleotide sequence ID" value="XM_006014970.3"/>
</dbReference>
<dbReference type="InterPro" id="IPR022227">
    <property type="entry name" value="DUF3754"/>
</dbReference>
<gene>
    <name evidence="4" type="primary">TMEM143</name>
</gene>
<reference evidence="4" key="1">
    <citation type="submission" date="2025-08" db="UniProtKB">
        <authorList>
            <consortium name="RefSeq"/>
        </authorList>
    </citation>
    <scope>IDENTIFICATION</scope>
</reference>
<dbReference type="PANTHER" id="PTHR16095:SF10">
    <property type="entry name" value="TRANSMEMBRANE PROTEIN 143"/>
    <property type="match status" value="1"/>
</dbReference>
<dbReference type="AlphaFoldDB" id="A0A1U8CXY7"/>
<organism evidence="3 4">
    <name type="scientific">Alligator sinensis</name>
    <name type="common">Chinese alligator</name>
    <dbReference type="NCBI Taxonomy" id="38654"/>
    <lineage>
        <taxon>Eukaryota</taxon>
        <taxon>Metazoa</taxon>
        <taxon>Chordata</taxon>
        <taxon>Craniata</taxon>
        <taxon>Vertebrata</taxon>
        <taxon>Euteleostomi</taxon>
        <taxon>Archelosauria</taxon>
        <taxon>Archosauria</taxon>
        <taxon>Crocodylia</taxon>
        <taxon>Alligatoridae</taxon>
        <taxon>Alligatorinae</taxon>
        <taxon>Alligator</taxon>
    </lineage>
</organism>
<evidence type="ECO:0000313" key="3">
    <source>
        <dbReference type="Proteomes" id="UP000189705"/>
    </source>
</evidence>
<keyword evidence="3" id="KW-1185">Reference proteome</keyword>
<accession>A0A1U8CXY7</accession>
<keyword evidence="1" id="KW-0597">Phosphoprotein</keyword>
<keyword evidence="2" id="KW-0472">Membrane</keyword>
<dbReference type="GeneID" id="102385072"/>
<protein>
    <submittedName>
        <fullName evidence="4">Transmembrane protein 143 isoform X1</fullName>
    </submittedName>
</protein>
<dbReference type="Pfam" id="PF12576">
    <property type="entry name" value="DUF3754"/>
    <property type="match status" value="1"/>
</dbReference>
<sequence>MRMCKLERDGRERGGGGRGFYCACADAQCQQLCLRMLCMARAALGMGVLGPPCRGVASLATKMAEYRRMRKPTEPQGWAEQYQERFIPFSKGQLVSTLLKEFHSTDADRASFLSFVARVDSSLLHHYHSVMGHLQALYDPINPDRDTLQEWSLTDAQRLENEQQVLAALEPILEQANFNSLSEDALAYALVVHHPQDEVQVTVNLDQYEYIRFWALGQRIGPLPVKSTLRPQQGFFGTAPLMPRRYFKRMVVAARPKNAHLVLKCFKDIPLEALEHLLPLVKIRTSIFYRALLNAMLLVSGLALFVNVGMVVLSDLKVGTTFLLLCFAAFMSFRAWKVFGRRRNVHSLELVHMLYYRSTSNNSELLGALALRALEEHAKELILADSFLRRQSGLPQHRPIDAQTVARLQEQIQAWLHLHSGLHISFCAERACQHLQSFEGASPRPMGVPSLTPL</sequence>
<dbReference type="CTD" id="55260"/>
<dbReference type="Proteomes" id="UP000189705">
    <property type="component" value="Unplaced"/>
</dbReference>
<dbReference type="InParanoid" id="A0A1U8CXY7"/>
<evidence type="ECO:0000256" key="2">
    <source>
        <dbReference type="SAM" id="Phobius"/>
    </source>
</evidence>